<comment type="caution">
    <text evidence="4">The sequence shown here is derived from an EMBL/GenBank/DDBJ whole genome shotgun (WGS) entry which is preliminary data.</text>
</comment>
<dbReference type="Gene3D" id="3.40.50.720">
    <property type="entry name" value="NAD(P)-binding Rossmann-like Domain"/>
    <property type="match status" value="1"/>
</dbReference>
<keyword evidence="5" id="KW-1185">Reference proteome</keyword>
<keyword evidence="1" id="KW-0560">Oxidoreductase</keyword>
<dbReference type="InterPro" id="IPR036291">
    <property type="entry name" value="NAD(P)-bd_dom_sf"/>
</dbReference>
<evidence type="ECO:0000313" key="5">
    <source>
        <dbReference type="Proteomes" id="UP000250462"/>
    </source>
</evidence>
<name>A0A329QCA4_9ACTN</name>
<dbReference type="SUPFAM" id="SSF55347">
    <property type="entry name" value="Glyceraldehyde-3-phosphate dehydrogenase-like, C-terminal domain"/>
    <property type="match status" value="1"/>
</dbReference>
<dbReference type="Proteomes" id="UP000250462">
    <property type="component" value="Unassembled WGS sequence"/>
</dbReference>
<accession>A0A329QCA4</accession>
<dbReference type="GO" id="GO:0000166">
    <property type="term" value="F:nucleotide binding"/>
    <property type="evidence" value="ECO:0007669"/>
    <property type="project" value="InterPro"/>
</dbReference>
<gene>
    <name evidence="4" type="ORF">DPM12_19690</name>
</gene>
<organism evidence="4 5">
    <name type="scientific">Phytoactinopolyspora halophila</name>
    <dbReference type="NCBI Taxonomy" id="1981511"/>
    <lineage>
        <taxon>Bacteria</taxon>
        <taxon>Bacillati</taxon>
        <taxon>Actinomycetota</taxon>
        <taxon>Actinomycetes</taxon>
        <taxon>Jiangellales</taxon>
        <taxon>Jiangellaceae</taxon>
        <taxon>Phytoactinopolyspora</taxon>
    </lineage>
</organism>
<evidence type="ECO:0000259" key="2">
    <source>
        <dbReference type="Pfam" id="PF01408"/>
    </source>
</evidence>
<dbReference type="OrthoDB" id="256869at2"/>
<sequence>MIRLAVAGMAHQHVLYIFDELAHQPGVELVAVAEPDPALLARYEDRCGGVPAYGDHREMLSAHDPDIVAVAGVYTHRADVVADALRAGAHVIADKPLCTSLEQLERIEQAARETGGVVSVLFEKRGYPVTLAARRLLATGTLGELTLVASTGPHVLRHRERPPWFFSGAYGGVLGDLAVHDVDMVLAITGARDGYVVGSTGNRAHPQYPEFHDHGAMLLVAGPVTATIDAHWLAPEAAAGSGRYVMRLVGTGGTAEMRWTDGELEVATHERDTWLEPLPTGARPAEDVVTALAAGRPPEVGTAESLAATRLALLAQRSADRGGVVEPWKLTG</sequence>
<evidence type="ECO:0000313" key="4">
    <source>
        <dbReference type="EMBL" id="RAW10020.1"/>
    </source>
</evidence>
<feature type="domain" description="GFO/IDH/MocA-like oxidoreductase" evidence="3">
    <location>
        <begin position="131"/>
        <end position="255"/>
    </location>
</feature>
<dbReference type="PANTHER" id="PTHR43818:SF11">
    <property type="entry name" value="BCDNA.GH03377"/>
    <property type="match status" value="1"/>
</dbReference>
<dbReference type="RefSeq" id="WP_112260073.1">
    <property type="nucleotide sequence ID" value="NZ_QMIG01000031.1"/>
</dbReference>
<dbReference type="InterPro" id="IPR000683">
    <property type="entry name" value="Gfo/Idh/MocA-like_OxRdtase_N"/>
</dbReference>
<dbReference type="AlphaFoldDB" id="A0A329QCA4"/>
<proteinExistence type="predicted"/>
<dbReference type="Gene3D" id="3.30.360.10">
    <property type="entry name" value="Dihydrodipicolinate Reductase, domain 2"/>
    <property type="match status" value="1"/>
</dbReference>
<dbReference type="SUPFAM" id="SSF51735">
    <property type="entry name" value="NAD(P)-binding Rossmann-fold domains"/>
    <property type="match status" value="1"/>
</dbReference>
<dbReference type="Pfam" id="PF01408">
    <property type="entry name" value="GFO_IDH_MocA"/>
    <property type="match status" value="1"/>
</dbReference>
<dbReference type="InterPro" id="IPR050463">
    <property type="entry name" value="Gfo/Idh/MocA_oxidrdct_glycsds"/>
</dbReference>
<evidence type="ECO:0000259" key="3">
    <source>
        <dbReference type="Pfam" id="PF22725"/>
    </source>
</evidence>
<dbReference type="GO" id="GO:0016491">
    <property type="term" value="F:oxidoreductase activity"/>
    <property type="evidence" value="ECO:0007669"/>
    <property type="project" value="UniProtKB-KW"/>
</dbReference>
<dbReference type="PANTHER" id="PTHR43818">
    <property type="entry name" value="BCDNA.GH03377"/>
    <property type="match status" value="1"/>
</dbReference>
<dbReference type="EMBL" id="QMIG01000031">
    <property type="protein sequence ID" value="RAW10020.1"/>
    <property type="molecule type" value="Genomic_DNA"/>
</dbReference>
<evidence type="ECO:0000256" key="1">
    <source>
        <dbReference type="ARBA" id="ARBA00023002"/>
    </source>
</evidence>
<feature type="domain" description="Gfo/Idh/MocA-like oxidoreductase N-terminal" evidence="2">
    <location>
        <begin position="20"/>
        <end position="121"/>
    </location>
</feature>
<protein>
    <submittedName>
        <fullName evidence="4">Gfo/Idh/MocA family oxidoreductase</fullName>
    </submittedName>
</protein>
<dbReference type="InterPro" id="IPR055170">
    <property type="entry name" value="GFO_IDH_MocA-like_dom"/>
</dbReference>
<dbReference type="Pfam" id="PF22725">
    <property type="entry name" value="GFO_IDH_MocA_C3"/>
    <property type="match status" value="1"/>
</dbReference>
<reference evidence="4 5" key="1">
    <citation type="submission" date="2018-06" db="EMBL/GenBank/DDBJ databases">
        <title>Phytoactinopolyspora halophila sp. nov., a novel halophilic actinomycete isolated from a saline soil in China.</title>
        <authorList>
            <person name="Tang S.-K."/>
        </authorList>
    </citation>
    <scope>NUCLEOTIDE SEQUENCE [LARGE SCALE GENOMIC DNA]</scope>
    <source>
        <strain evidence="4 5">YIM 96934</strain>
    </source>
</reference>